<organism evidence="5 6">
    <name type="scientific">Corynebacterium felinum</name>
    <dbReference type="NCBI Taxonomy" id="131318"/>
    <lineage>
        <taxon>Bacteria</taxon>
        <taxon>Bacillati</taxon>
        <taxon>Actinomycetota</taxon>
        <taxon>Actinomycetes</taxon>
        <taxon>Mycobacteriales</taxon>
        <taxon>Corynebacteriaceae</taxon>
        <taxon>Corynebacterium</taxon>
    </lineage>
</organism>
<comment type="caution">
    <text evidence="5">The sequence shown here is derived from an EMBL/GenBank/DDBJ whole genome shotgun (WGS) entry which is preliminary data.</text>
</comment>
<keyword evidence="2" id="KW-0472">Membrane</keyword>
<dbReference type="InterPro" id="IPR036465">
    <property type="entry name" value="vWFA_dom_sf"/>
</dbReference>
<dbReference type="CDD" id="cd00198">
    <property type="entry name" value="vWFA"/>
    <property type="match status" value="1"/>
</dbReference>
<keyword evidence="3" id="KW-0732">Signal</keyword>
<dbReference type="SMART" id="SM00327">
    <property type="entry name" value="VWA"/>
    <property type="match status" value="1"/>
</dbReference>
<protein>
    <recommendedName>
        <fullName evidence="4">VWFA domain-containing protein</fullName>
    </recommendedName>
</protein>
<proteinExistence type="predicted"/>
<dbReference type="InterPro" id="IPR002035">
    <property type="entry name" value="VWF_A"/>
</dbReference>
<accession>A0ABU2B7A9</accession>
<name>A0ABU2B7A9_9CORY</name>
<dbReference type="EMBL" id="JAVDYF010000001">
    <property type="protein sequence ID" value="MDR7353924.1"/>
    <property type="molecule type" value="Genomic_DNA"/>
</dbReference>
<dbReference type="RefSeq" id="WP_277103851.1">
    <property type="nucleotide sequence ID" value="NZ_BAAAJS010000014.1"/>
</dbReference>
<feature type="compositionally biased region" description="Polar residues" evidence="1">
    <location>
        <begin position="831"/>
        <end position="843"/>
    </location>
</feature>
<keyword evidence="2" id="KW-1133">Transmembrane helix</keyword>
<evidence type="ECO:0000256" key="1">
    <source>
        <dbReference type="SAM" id="MobiDB-lite"/>
    </source>
</evidence>
<sequence>MTKLFHRGVAAAAAFASVAAVNSAALVLAQETDLSPIAEQNLSRLSSCISNKKQADLLFVIDESASLRGHNGPATDPENVRVAAAQDLIQQLGKVANNSNADINVKLAGFGEKYSSDPAVYGEWTNVRTDVDKLTRSVAGFAERNNEMYTNYSVALNGALRDISAHSQAHSCRSILFFTDGQLTVPGDKAADQAAQERICAAHGVVESLRHSQIQLFIVGLIPQGEGSPEKLLRDMAETNECGPNLPANGAFFNAKDNPAALFGAFRQILPDSGSASFKGSTEDFFNFTLDNSITDVRLEAQPEEAKGEKDLIPVLKTPTGQVLELNQPSLDVQGVKFQVQRGETLPGMVDVSITKPEEVDWSGQWSFGYRATEGNHTTYRAKMQIFPGLHISVDELREKENAGLSNQDMLTVTLLDKNGTARRLDGDAMLTATFVPTGAEHGEALTSPQPIKDGNTVTIPLQEIDNVATGDIVLTAHITTKGKGEVPGTQLSPLTAQFPVTITPVNMPKISAGVDIAVESKEITFNLPVEGPGSVWLGDTGGVKATLPEGVAGLAVSSPNNSKETALTLAKGEKAQLPVTLSVEKLADGPIALSLPVQLVSEDQATNAAVELPVTGTMRVPVNTAVFSVAMILALLLGLLIPLAILYTFKYITGVIPRKKIYGYSFPIAVDNDEVIRTDGDRAIALNTQDMVFNNTGVMPQPRSIVVAGKKLSVTMGWNPFASAYVLADSAPSIFGKGNHEKQRAKLPLSIAGHWIVYALHAESGTGQVLVLVDEHVQQDSLDALSSEIKRGAKDLLDTLAHNAPQNPPSAEDASSFPQPQDVPEDFPTAQPQEQSWPSSGATPHPTFGAGTAPQPEPNSGFGGPDTRSQQPQPPSHPFGQLHPQNPPNNPFGPKH</sequence>
<evidence type="ECO:0000313" key="5">
    <source>
        <dbReference type="EMBL" id="MDR7353924.1"/>
    </source>
</evidence>
<feature type="compositionally biased region" description="Pro residues" evidence="1">
    <location>
        <begin position="886"/>
        <end position="897"/>
    </location>
</feature>
<feature type="domain" description="VWFA" evidence="4">
    <location>
        <begin position="56"/>
        <end position="269"/>
    </location>
</feature>
<keyword evidence="2" id="KW-0812">Transmembrane</keyword>
<evidence type="ECO:0000313" key="6">
    <source>
        <dbReference type="Proteomes" id="UP001183619"/>
    </source>
</evidence>
<dbReference type="SUPFAM" id="SSF53300">
    <property type="entry name" value="vWA-like"/>
    <property type="match status" value="1"/>
</dbReference>
<dbReference type="Proteomes" id="UP001183619">
    <property type="component" value="Unassembled WGS sequence"/>
</dbReference>
<feature type="transmembrane region" description="Helical" evidence="2">
    <location>
        <begin position="626"/>
        <end position="650"/>
    </location>
</feature>
<gene>
    <name evidence="5" type="ORF">J2S37_000462</name>
</gene>
<reference evidence="5 6" key="1">
    <citation type="submission" date="2023-07" db="EMBL/GenBank/DDBJ databases">
        <title>Sequencing the genomes of 1000 actinobacteria strains.</title>
        <authorList>
            <person name="Klenk H.-P."/>
        </authorList>
    </citation>
    <scope>NUCLEOTIDE SEQUENCE [LARGE SCALE GENOMIC DNA]</scope>
    <source>
        <strain evidence="5 6">DSM 44508</strain>
    </source>
</reference>
<feature type="signal peptide" evidence="3">
    <location>
        <begin position="1"/>
        <end position="24"/>
    </location>
</feature>
<feature type="chain" id="PRO_5047100819" description="VWFA domain-containing protein" evidence="3">
    <location>
        <begin position="25"/>
        <end position="897"/>
    </location>
</feature>
<evidence type="ECO:0000256" key="2">
    <source>
        <dbReference type="SAM" id="Phobius"/>
    </source>
</evidence>
<feature type="region of interest" description="Disordered" evidence="1">
    <location>
        <begin position="801"/>
        <end position="897"/>
    </location>
</feature>
<keyword evidence="6" id="KW-1185">Reference proteome</keyword>
<evidence type="ECO:0000259" key="4">
    <source>
        <dbReference type="PROSITE" id="PS50234"/>
    </source>
</evidence>
<dbReference type="Pfam" id="PF00092">
    <property type="entry name" value="VWA"/>
    <property type="match status" value="1"/>
</dbReference>
<dbReference type="Gene3D" id="3.40.50.410">
    <property type="entry name" value="von Willebrand factor, type A domain"/>
    <property type="match status" value="1"/>
</dbReference>
<evidence type="ECO:0000256" key="3">
    <source>
        <dbReference type="SAM" id="SignalP"/>
    </source>
</evidence>
<dbReference type="PROSITE" id="PS50234">
    <property type="entry name" value="VWFA"/>
    <property type="match status" value="1"/>
</dbReference>